<sequence length="295" mass="33067">MTNRPLSNRFPSSNYDFVGKYSDVILPSEHTSRGTFFNAGKGRSLFKVELSLQVVKNTCTCSGEVGFIRSCYNQENLTVLSYKSGNKLALSGSSLKGAIRAHFLAVYGYPMLTADLFGFSHGESAESRVLFSDAIAGDARPEYVSIGREWKPHKYCKSGGIKFYIPEYRKDINIEDLLRRGYTCLETIPAGTKLEGRLIMTNSTIEELTKVLAVMSPDQGGKYENCGFRIGRAKPFGIGRVKLLNFKVEEKSSLTSGWREIDVKDRVAREFSERVVNTRTKGCKISSNKFRIYCE</sequence>
<protein>
    <recommendedName>
        <fullName evidence="2">CRISPR type III-associated protein domain-containing protein</fullName>
    </recommendedName>
</protein>
<gene>
    <name evidence="3" type="ORF">IC006_2315</name>
</gene>
<reference evidence="3 4" key="1">
    <citation type="journal article" date="2020" name="Int. J. Syst. Evol. Microbiol.">
        <title>Sulfuracidifex tepidarius gen. nov., sp. nov. and transfer of Sulfolobus metallicus Huber and Stetter 1992 to the genus Sulfuracidifex as Sulfuracidifex metallicus comb. nov.</title>
        <authorList>
            <person name="Itoh T."/>
            <person name="Miura T."/>
            <person name="Sakai H.D."/>
            <person name="Kato S."/>
            <person name="Ohkuma M."/>
            <person name="Takashina T."/>
        </authorList>
    </citation>
    <scope>NUCLEOTIDE SEQUENCE [LARGE SCALE GENOMIC DNA]</scope>
    <source>
        <strain evidence="3 4">IC-006</strain>
    </source>
</reference>
<proteinExistence type="predicted"/>
<dbReference type="InterPro" id="IPR005537">
    <property type="entry name" value="RAMP_III_fam"/>
</dbReference>
<dbReference type="GO" id="GO:0051607">
    <property type="term" value="P:defense response to virus"/>
    <property type="evidence" value="ECO:0007669"/>
    <property type="project" value="UniProtKB-KW"/>
</dbReference>
<dbReference type="EMBL" id="AP018929">
    <property type="protein sequence ID" value="BBG24981.1"/>
    <property type="molecule type" value="Genomic_DNA"/>
</dbReference>
<evidence type="ECO:0000259" key="2">
    <source>
        <dbReference type="Pfam" id="PF03787"/>
    </source>
</evidence>
<organism evidence="3 4">
    <name type="scientific">Sulfuracidifex tepidarius</name>
    <dbReference type="NCBI Taxonomy" id="1294262"/>
    <lineage>
        <taxon>Archaea</taxon>
        <taxon>Thermoproteota</taxon>
        <taxon>Thermoprotei</taxon>
        <taxon>Sulfolobales</taxon>
        <taxon>Sulfolobaceae</taxon>
        <taxon>Sulfuracidifex</taxon>
    </lineage>
</organism>
<name>A0A510DXM7_9CREN</name>
<feature type="domain" description="CRISPR type III-associated protein" evidence="2">
    <location>
        <begin position="83"/>
        <end position="242"/>
    </location>
</feature>
<evidence type="ECO:0000313" key="4">
    <source>
        <dbReference type="Proteomes" id="UP000322983"/>
    </source>
</evidence>
<dbReference type="STRING" id="1294262.GCA_001316085_02553"/>
<dbReference type="Pfam" id="PF03787">
    <property type="entry name" value="RAMPs"/>
    <property type="match status" value="1"/>
</dbReference>
<dbReference type="KEGG" id="step:IC006_2315"/>
<keyword evidence="1" id="KW-0051">Antiviral defense</keyword>
<dbReference type="GeneID" id="41716045"/>
<dbReference type="RefSeq" id="WP_149528745.1">
    <property type="nucleotide sequence ID" value="NZ_AP018929.1"/>
</dbReference>
<keyword evidence="4" id="KW-1185">Reference proteome</keyword>
<evidence type="ECO:0000256" key="1">
    <source>
        <dbReference type="ARBA" id="ARBA00023118"/>
    </source>
</evidence>
<dbReference type="Proteomes" id="UP000322983">
    <property type="component" value="Chromosome"/>
</dbReference>
<evidence type="ECO:0000313" key="3">
    <source>
        <dbReference type="EMBL" id="BBG24981.1"/>
    </source>
</evidence>
<dbReference type="AlphaFoldDB" id="A0A510DXM7"/>
<accession>A0A510DXM7</accession>